<dbReference type="PROSITE" id="PS51466">
    <property type="entry name" value="PINIT"/>
    <property type="match status" value="1"/>
</dbReference>
<dbReference type="Proteomes" id="UP000799291">
    <property type="component" value="Unassembled WGS sequence"/>
</dbReference>
<proteinExistence type="inferred from homology"/>
<evidence type="ECO:0000256" key="3">
    <source>
        <dbReference type="ARBA" id="ARBA00022679"/>
    </source>
</evidence>
<feature type="region of interest" description="Disordered" evidence="9">
    <location>
        <begin position="381"/>
        <end position="417"/>
    </location>
</feature>
<evidence type="ECO:0000256" key="5">
    <source>
        <dbReference type="ARBA" id="ARBA00022771"/>
    </source>
</evidence>
<evidence type="ECO:0000256" key="4">
    <source>
        <dbReference type="ARBA" id="ARBA00022723"/>
    </source>
</evidence>
<evidence type="ECO:0000313" key="13">
    <source>
        <dbReference type="EMBL" id="KAF2680710.1"/>
    </source>
</evidence>
<dbReference type="InterPro" id="IPR004181">
    <property type="entry name" value="Znf_MIZ"/>
</dbReference>
<dbReference type="PROSITE" id="PS50800">
    <property type="entry name" value="SAP"/>
    <property type="match status" value="1"/>
</dbReference>
<evidence type="ECO:0000259" key="12">
    <source>
        <dbReference type="PROSITE" id="PS51466"/>
    </source>
</evidence>
<keyword evidence="14" id="KW-1185">Reference proteome</keyword>
<dbReference type="GO" id="GO:0061665">
    <property type="term" value="F:SUMO ligase activity"/>
    <property type="evidence" value="ECO:0007669"/>
    <property type="project" value="TreeGrafter"/>
</dbReference>
<evidence type="ECO:0000259" key="11">
    <source>
        <dbReference type="PROSITE" id="PS51044"/>
    </source>
</evidence>
<gene>
    <name evidence="13" type="ORF">K458DRAFT_445171</name>
</gene>
<dbReference type="PROSITE" id="PS51044">
    <property type="entry name" value="ZF_SP_RING"/>
    <property type="match status" value="1"/>
</dbReference>
<dbReference type="InterPro" id="IPR038654">
    <property type="entry name" value="PINIT_sf"/>
</dbReference>
<keyword evidence="6" id="KW-0833">Ubl conjugation pathway</keyword>
<dbReference type="GO" id="GO:0000785">
    <property type="term" value="C:chromatin"/>
    <property type="evidence" value="ECO:0007669"/>
    <property type="project" value="TreeGrafter"/>
</dbReference>
<evidence type="ECO:0000313" key="14">
    <source>
        <dbReference type="Proteomes" id="UP000799291"/>
    </source>
</evidence>
<dbReference type="Pfam" id="PF14324">
    <property type="entry name" value="PINIT"/>
    <property type="match status" value="1"/>
</dbReference>
<dbReference type="Gene3D" id="3.30.40.10">
    <property type="entry name" value="Zinc/RING finger domain, C3HC4 (zinc finger)"/>
    <property type="match status" value="1"/>
</dbReference>
<dbReference type="AlphaFoldDB" id="A0A6G1IRV7"/>
<dbReference type="PANTHER" id="PTHR10782">
    <property type="entry name" value="ZINC FINGER MIZ DOMAIN-CONTAINING PROTEIN"/>
    <property type="match status" value="1"/>
</dbReference>
<dbReference type="Pfam" id="PF02891">
    <property type="entry name" value="zf-MIZ"/>
    <property type="match status" value="1"/>
</dbReference>
<dbReference type="EMBL" id="MU005595">
    <property type="protein sequence ID" value="KAF2680710.1"/>
    <property type="molecule type" value="Genomic_DNA"/>
</dbReference>
<dbReference type="InterPro" id="IPR003034">
    <property type="entry name" value="SAP_dom"/>
</dbReference>
<dbReference type="PANTHER" id="PTHR10782:SF4">
    <property type="entry name" value="TONALLI, ISOFORM E"/>
    <property type="match status" value="1"/>
</dbReference>
<evidence type="ECO:0000256" key="7">
    <source>
        <dbReference type="ARBA" id="ARBA00022833"/>
    </source>
</evidence>
<protein>
    <recommendedName>
        <fullName evidence="15">E3 SUMO-protein ligase PIAS1</fullName>
    </recommendedName>
</protein>
<dbReference type="UniPathway" id="UPA00886"/>
<feature type="compositionally biased region" description="Polar residues" evidence="9">
    <location>
        <begin position="530"/>
        <end position="541"/>
    </location>
</feature>
<dbReference type="Gene3D" id="2.60.120.780">
    <property type="entry name" value="PINIT domain"/>
    <property type="match status" value="1"/>
</dbReference>
<evidence type="ECO:0000256" key="6">
    <source>
        <dbReference type="ARBA" id="ARBA00022786"/>
    </source>
</evidence>
<dbReference type="SMART" id="SM00513">
    <property type="entry name" value="SAP"/>
    <property type="match status" value="1"/>
</dbReference>
<feature type="domain" description="PINIT" evidence="12">
    <location>
        <begin position="118"/>
        <end position="270"/>
    </location>
</feature>
<accession>A0A6G1IRV7</accession>
<feature type="region of interest" description="Disordered" evidence="9">
    <location>
        <begin position="73"/>
        <end position="124"/>
    </location>
</feature>
<dbReference type="OrthoDB" id="28127at2759"/>
<dbReference type="GO" id="GO:0016925">
    <property type="term" value="P:protein sumoylation"/>
    <property type="evidence" value="ECO:0007669"/>
    <property type="project" value="UniProtKB-UniPathway"/>
</dbReference>
<name>A0A6G1IRV7_9PLEO</name>
<dbReference type="GO" id="GO:0008270">
    <property type="term" value="F:zinc ion binding"/>
    <property type="evidence" value="ECO:0007669"/>
    <property type="project" value="UniProtKB-KW"/>
</dbReference>
<feature type="compositionally biased region" description="Polar residues" evidence="9">
    <location>
        <begin position="550"/>
        <end position="563"/>
    </location>
</feature>
<comment type="pathway">
    <text evidence="1">Protein modification; protein sumoylation.</text>
</comment>
<dbReference type="Pfam" id="PF02037">
    <property type="entry name" value="SAP"/>
    <property type="match status" value="1"/>
</dbReference>
<comment type="similarity">
    <text evidence="2">Belongs to the PIAS family.</text>
</comment>
<keyword evidence="7" id="KW-0862">Zinc</keyword>
<evidence type="ECO:0000256" key="9">
    <source>
        <dbReference type="SAM" id="MobiDB-lite"/>
    </source>
</evidence>
<evidence type="ECO:0000259" key="10">
    <source>
        <dbReference type="PROSITE" id="PS50800"/>
    </source>
</evidence>
<feature type="compositionally biased region" description="Basic and acidic residues" evidence="9">
    <location>
        <begin position="389"/>
        <end position="399"/>
    </location>
</feature>
<dbReference type="InterPro" id="IPR013083">
    <property type="entry name" value="Znf_RING/FYVE/PHD"/>
</dbReference>
<evidence type="ECO:0000256" key="1">
    <source>
        <dbReference type="ARBA" id="ARBA00004718"/>
    </source>
</evidence>
<feature type="domain" description="SAP" evidence="10">
    <location>
        <begin position="17"/>
        <end position="51"/>
    </location>
</feature>
<reference evidence="13" key="1">
    <citation type="journal article" date="2020" name="Stud. Mycol.">
        <title>101 Dothideomycetes genomes: a test case for predicting lifestyles and emergence of pathogens.</title>
        <authorList>
            <person name="Haridas S."/>
            <person name="Albert R."/>
            <person name="Binder M."/>
            <person name="Bloem J."/>
            <person name="Labutti K."/>
            <person name="Salamov A."/>
            <person name="Andreopoulos B."/>
            <person name="Baker S."/>
            <person name="Barry K."/>
            <person name="Bills G."/>
            <person name="Bluhm B."/>
            <person name="Cannon C."/>
            <person name="Castanera R."/>
            <person name="Culley D."/>
            <person name="Daum C."/>
            <person name="Ezra D."/>
            <person name="Gonzalez J."/>
            <person name="Henrissat B."/>
            <person name="Kuo A."/>
            <person name="Liang C."/>
            <person name="Lipzen A."/>
            <person name="Lutzoni F."/>
            <person name="Magnuson J."/>
            <person name="Mondo S."/>
            <person name="Nolan M."/>
            <person name="Ohm R."/>
            <person name="Pangilinan J."/>
            <person name="Park H.-J."/>
            <person name="Ramirez L."/>
            <person name="Alfaro M."/>
            <person name="Sun H."/>
            <person name="Tritt A."/>
            <person name="Yoshinaga Y."/>
            <person name="Zwiers L.-H."/>
            <person name="Turgeon B."/>
            <person name="Goodwin S."/>
            <person name="Spatafora J."/>
            <person name="Crous P."/>
            <person name="Grigoriev I."/>
        </authorList>
    </citation>
    <scope>NUCLEOTIDE SEQUENCE</scope>
    <source>
        <strain evidence="13">CBS 122367</strain>
    </source>
</reference>
<feature type="domain" description="SP-RING-type" evidence="11">
    <location>
        <begin position="299"/>
        <end position="380"/>
    </location>
</feature>
<sequence>MASSSLQEMASGLVMQSKILINNDLKKICKDEGLASSGVKAVLQSRVIDLIHRAVQNNDHALFNRLQHRIANHGDAPRHSNSAYPPPSHATPPASNGPGMSNGYAQPYGSAFQQPHQPARAPSPLYGPHYMFKDSPFFEIRELILGGITLEASPSHRQSCTKSITFNDTLCARLKSDRTLRILLFSAMDQPLALYTRLDIAFPSQIEVRVNGDEVKANYKGLKNKPGSTRPADFTDLLRITPANYRNSLTITYALTPKKYNLSVYMVRKFSVEELAKRIKLRNVITKASVLNEMRKKASDPDIVVESSVMSLKDPISTLKIAIPCRSTLCTHNRCFDAECFLQLQEQAPTWQCPICNKTISFEALAVDEYVQEILDRTPRGTDQVTIEPDGRWTTEKDNPPASNNGYHDDDDSDDDLVDITDSRLAAIKSEAMHTPQSLSRTPPLPSREASSAPRTGNKRTSDVIDLTLSDDDEPVRPTKKVAYSTPSSLPDPSRRYQLPSFGNPSVPMHSQPSSHHSISSGLRMDAPSHSPQRTFGNYRQQLPPAYPGQGSSHYPTYIGSSP</sequence>
<keyword evidence="4" id="KW-0479">Metal-binding</keyword>
<evidence type="ECO:0008006" key="15">
    <source>
        <dbReference type="Google" id="ProtNLM"/>
    </source>
</evidence>
<keyword evidence="5 8" id="KW-0863">Zinc-finger</keyword>
<dbReference type="InterPro" id="IPR023321">
    <property type="entry name" value="PINIT"/>
</dbReference>
<evidence type="ECO:0000256" key="2">
    <source>
        <dbReference type="ARBA" id="ARBA00005383"/>
    </source>
</evidence>
<feature type="region of interest" description="Disordered" evidence="9">
    <location>
        <begin position="429"/>
        <end position="563"/>
    </location>
</feature>
<feature type="compositionally biased region" description="Low complexity" evidence="9">
    <location>
        <begin position="505"/>
        <end position="521"/>
    </location>
</feature>
<organism evidence="13 14">
    <name type="scientific">Lentithecium fluviatile CBS 122367</name>
    <dbReference type="NCBI Taxonomy" id="1168545"/>
    <lineage>
        <taxon>Eukaryota</taxon>
        <taxon>Fungi</taxon>
        <taxon>Dikarya</taxon>
        <taxon>Ascomycota</taxon>
        <taxon>Pezizomycotina</taxon>
        <taxon>Dothideomycetes</taxon>
        <taxon>Pleosporomycetidae</taxon>
        <taxon>Pleosporales</taxon>
        <taxon>Massarineae</taxon>
        <taxon>Lentitheciaceae</taxon>
        <taxon>Lentithecium</taxon>
    </lineage>
</organism>
<evidence type="ECO:0000256" key="8">
    <source>
        <dbReference type="PROSITE-ProRule" id="PRU00452"/>
    </source>
</evidence>
<keyword evidence="3" id="KW-0808">Transferase</keyword>